<sequence>LNLQLFLEYPVTDVGLRYIGNLRQLEYLSLDCFDSAHLLMERSHLIGFDWAPLLWASEIHLNGFLMIDVSNILDFLLNPNLRSLSLERCGRSASMIETVRKIKQLMDVSRPLPRIAAIW</sequence>
<feature type="non-terminal residue" evidence="1">
    <location>
        <position position="1"/>
    </location>
</feature>
<dbReference type="VEuPathDB" id="VectorBase:AALC636_036831"/>
<dbReference type="EMBL" id="GAPW01006139">
    <property type="protein sequence ID" value="JAC07459.1"/>
    <property type="molecule type" value="mRNA"/>
</dbReference>
<dbReference type="AlphaFoldDB" id="A0A023EFT6"/>
<reference evidence="1" key="1">
    <citation type="journal article" date="2014" name="PLoS Negl. Trop. Dis.">
        <title>Identification and characterization of seminal fluid proteins in the Asian tiger mosquito, Aedes albopictus.</title>
        <authorList>
            <person name="Boes K.E."/>
            <person name="Ribeiro J.M."/>
            <person name="Wong A."/>
            <person name="Harrington L.C."/>
            <person name="Wolfner M.F."/>
            <person name="Sirot L.K."/>
        </authorList>
    </citation>
    <scope>NUCLEOTIDE SEQUENCE</scope>
    <source>
        <tissue evidence="1">Reproductive organs</tissue>
    </source>
</reference>
<name>A0A023EFT6_AEDAL</name>
<proteinExistence type="evidence at transcript level"/>
<dbReference type="VEuPathDB" id="VectorBase:AALF016272"/>
<dbReference type="VEuPathDB" id="VectorBase:AALFPA_040975"/>
<organism evidence="1">
    <name type="scientific">Aedes albopictus</name>
    <name type="common">Asian tiger mosquito</name>
    <name type="synonym">Stegomyia albopicta</name>
    <dbReference type="NCBI Taxonomy" id="7160"/>
    <lineage>
        <taxon>Eukaryota</taxon>
        <taxon>Metazoa</taxon>
        <taxon>Ecdysozoa</taxon>
        <taxon>Arthropoda</taxon>
        <taxon>Hexapoda</taxon>
        <taxon>Insecta</taxon>
        <taxon>Pterygota</taxon>
        <taxon>Neoptera</taxon>
        <taxon>Endopterygota</taxon>
        <taxon>Diptera</taxon>
        <taxon>Nematocera</taxon>
        <taxon>Culicoidea</taxon>
        <taxon>Culicidae</taxon>
        <taxon>Culicinae</taxon>
        <taxon>Aedini</taxon>
        <taxon>Aedes</taxon>
        <taxon>Stegomyia</taxon>
    </lineage>
</organism>
<protein>
    <submittedName>
        <fullName evidence="1">Putative secreted protein</fullName>
    </submittedName>
</protein>
<evidence type="ECO:0000313" key="1">
    <source>
        <dbReference type="EMBL" id="JAC07459.1"/>
    </source>
</evidence>
<accession>A0A023EFT6</accession>